<name>A0A2S9QC73_9HYPH</name>
<accession>A0A2S9QC73</accession>
<dbReference type="EMBL" id="PUEJ01000005">
    <property type="protein sequence ID" value="PRH86944.1"/>
    <property type="molecule type" value="Genomic_DNA"/>
</dbReference>
<gene>
    <name evidence="1" type="ORF">C5L14_16805</name>
</gene>
<sequence length="85" mass="9556">MVDDFSTLQQKAQTLQVEIESLYALLGAMARALEETDQDFKQRVARSAGAAIRAQMVDDDAQVMRNHCLHFIASTLKVPLYCVIR</sequence>
<dbReference type="Proteomes" id="UP000237682">
    <property type="component" value="Unassembled WGS sequence"/>
</dbReference>
<dbReference type="AlphaFoldDB" id="A0A2S9QC73"/>
<evidence type="ECO:0000313" key="1">
    <source>
        <dbReference type="EMBL" id="PRH86944.1"/>
    </source>
</evidence>
<comment type="caution">
    <text evidence="1">The sequence shown here is derived from an EMBL/GenBank/DDBJ whole genome shotgun (WGS) entry which is preliminary data.</text>
</comment>
<dbReference type="RefSeq" id="WP_105863166.1">
    <property type="nucleotide sequence ID" value="NZ_PUEJ01000005.1"/>
</dbReference>
<keyword evidence="2" id="KW-1185">Reference proteome</keyword>
<reference evidence="1 2" key="1">
    <citation type="submission" date="2018-02" db="EMBL/GenBank/DDBJ databases">
        <title>Whole genome sequencing of endophytic bacterium.</title>
        <authorList>
            <person name="Eedara R."/>
            <person name="Podile A.R."/>
        </authorList>
    </citation>
    <scope>NUCLEOTIDE SEQUENCE [LARGE SCALE GENOMIC DNA]</scope>
    <source>
        <strain evidence="1 2">RP1T</strain>
    </source>
</reference>
<protein>
    <submittedName>
        <fullName evidence="1">Uncharacterized protein</fullName>
    </submittedName>
</protein>
<evidence type="ECO:0000313" key="2">
    <source>
        <dbReference type="Proteomes" id="UP000237682"/>
    </source>
</evidence>
<organism evidence="1 2">
    <name type="scientific">Labrys okinawensis</name>
    <dbReference type="NCBI Taxonomy" id="346911"/>
    <lineage>
        <taxon>Bacteria</taxon>
        <taxon>Pseudomonadati</taxon>
        <taxon>Pseudomonadota</taxon>
        <taxon>Alphaproteobacteria</taxon>
        <taxon>Hyphomicrobiales</taxon>
        <taxon>Xanthobacteraceae</taxon>
        <taxon>Labrys</taxon>
    </lineage>
</organism>
<dbReference type="OrthoDB" id="8448844at2"/>
<proteinExistence type="predicted"/>